<feature type="chain" id="PRO_5015403754" evidence="1">
    <location>
        <begin position="26"/>
        <end position="156"/>
    </location>
</feature>
<protein>
    <submittedName>
        <fullName evidence="2">Gliding motility lipoprotein GldH</fullName>
    </submittedName>
</protein>
<keyword evidence="2" id="KW-0449">Lipoprotein</keyword>
<keyword evidence="3" id="KW-1185">Reference proteome</keyword>
<organism evidence="2 3">
    <name type="scientific">Solitalea longa</name>
    <dbReference type="NCBI Taxonomy" id="2079460"/>
    <lineage>
        <taxon>Bacteria</taxon>
        <taxon>Pseudomonadati</taxon>
        <taxon>Bacteroidota</taxon>
        <taxon>Sphingobacteriia</taxon>
        <taxon>Sphingobacteriales</taxon>
        <taxon>Sphingobacteriaceae</taxon>
        <taxon>Solitalea</taxon>
    </lineage>
</organism>
<proteinExistence type="predicted"/>
<dbReference type="AlphaFoldDB" id="A0A2S5AA21"/>
<dbReference type="NCBIfam" id="TIGR03511">
    <property type="entry name" value="GldH_lipo"/>
    <property type="match status" value="1"/>
</dbReference>
<evidence type="ECO:0000313" key="3">
    <source>
        <dbReference type="Proteomes" id="UP000236893"/>
    </source>
</evidence>
<comment type="caution">
    <text evidence="2">The sequence shown here is derived from an EMBL/GenBank/DDBJ whole genome shotgun (WGS) entry which is preliminary data.</text>
</comment>
<gene>
    <name evidence="2" type="ORF">C3K47_01130</name>
</gene>
<dbReference type="PROSITE" id="PS51257">
    <property type="entry name" value="PROKAR_LIPOPROTEIN"/>
    <property type="match status" value="1"/>
</dbReference>
<evidence type="ECO:0000256" key="1">
    <source>
        <dbReference type="SAM" id="SignalP"/>
    </source>
</evidence>
<feature type="signal peptide" evidence="1">
    <location>
        <begin position="1"/>
        <end position="25"/>
    </location>
</feature>
<dbReference type="Proteomes" id="UP000236893">
    <property type="component" value="Unassembled WGS sequence"/>
</dbReference>
<dbReference type="EMBL" id="PQVF01000001">
    <property type="protein sequence ID" value="POY39129.1"/>
    <property type="molecule type" value="Genomic_DNA"/>
</dbReference>
<keyword evidence="1" id="KW-0732">Signal</keyword>
<dbReference type="Pfam" id="PF14109">
    <property type="entry name" value="GldH_lipo"/>
    <property type="match status" value="1"/>
</dbReference>
<sequence>MFRKTCLFSGVIAITLFLFSCTDSSVYNNTLTIAPKGWFSNDKAVYDVKLDQTGTYSIYLNLRHTDDYKYSNIFFRMYVKNPDGKHQTVRIIEVKLAEKDGRWLGSGSGKLVARKVFLTDGIKFSQAGSYRIELEQYMRDDPLKEISDVGIELIKK</sequence>
<accession>A0A2S5AA21</accession>
<dbReference type="OrthoDB" id="982482at2"/>
<evidence type="ECO:0000313" key="2">
    <source>
        <dbReference type="EMBL" id="POY39129.1"/>
    </source>
</evidence>
<dbReference type="InterPro" id="IPR020018">
    <property type="entry name" value="Motility-assoc_lipoprot_GldH"/>
</dbReference>
<reference evidence="2 3" key="1">
    <citation type="submission" date="2018-01" db="EMBL/GenBank/DDBJ databases">
        <authorList>
            <person name="Gaut B.S."/>
            <person name="Morton B.R."/>
            <person name="Clegg M.T."/>
            <person name="Duvall M.R."/>
        </authorList>
    </citation>
    <scope>NUCLEOTIDE SEQUENCE [LARGE SCALE GENOMIC DNA]</scope>
    <source>
        <strain evidence="2 3">HR-AV</strain>
    </source>
</reference>
<dbReference type="RefSeq" id="WP_103787232.1">
    <property type="nucleotide sequence ID" value="NZ_PQVF01000001.1"/>
</dbReference>
<name>A0A2S5AA21_9SPHI</name>